<accession>A0A2T1A045</accession>
<dbReference type="InterPro" id="IPR011032">
    <property type="entry name" value="GroES-like_sf"/>
</dbReference>
<dbReference type="AlphaFoldDB" id="A0A2T1A045"/>
<dbReference type="Gene3D" id="3.90.180.10">
    <property type="entry name" value="Medium-chain alcohol dehydrogenases, catalytic domain"/>
    <property type="match status" value="1"/>
</dbReference>
<sequence length="342" mass="35472">MRAARYEGPGNIRVADVVPPKIEDDTDVLVRVTNAAVGVPDMWAYRGFGGYEPGAGIGQEFVGVVHEVGKDVRRVRVGDLVVSPSTWSCGRCDYCRAGLQTSCGEGGYYGEPGSYGAQGEFVRVPLADGTLVVAPNSMLGDEMRLLPLAAALPAGHHAALAAKVAHARTVTIVGDGAYGLSAVLMARRLGATDVLVVGHHEDRLEVASEFGASAVVLSRDIGEASEKVMSLTGGVDSVIEAVGEQSALDLALAVVKDGGAIGYVGVPHAVDGLDLGVLYGHNVSLAGGIAPARAYLPMLLQEVVDGKLDADAILDLTVGIEEVADGYAMMDDRLAIKAHVQF</sequence>
<reference evidence="6 7" key="1">
    <citation type="submission" date="2018-03" db="EMBL/GenBank/DDBJ databases">
        <title>Genomic Encyclopedia of Archaeal and Bacterial Type Strains, Phase II (KMG-II): from individual species to whole genera.</title>
        <authorList>
            <person name="Goeker M."/>
        </authorList>
    </citation>
    <scope>NUCLEOTIDE SEQUENCE [LARGE SCALE GENOMIC DNA]</scope>
    <source>
        <strain evidence="6 7">DSM 100065</strain>
    </source>
</reference>
<gene>
    <name evidence="6" type="ORF">CLV47_107107</name>
</gene>
<dbReference type="Gene3D" id="3.40.50.720">
    <property type="entry name" value="NAD(P)-binding Rossmann-like Domain"/>
    <property type="match status" value="1"/>
</dbReference>
<dbReference type="EMBL" id="PVUE01000007">
    <property type="protein sequence ID" value="PRZ41979.1"/>
    <property type="molecule type" value="Genomic_DNA"/>
</dbReference>
<organism evidence="6 7">
    <name type="scientific">Antricoccus suffuscus</name>
    <dbReference type="NCBI Taxonomy" id="1629062"/>
    <lineage>
        <taxon>Bacteria</taxon>
        <taxon>Bacillati</taxon>
        <taxon>Actinomycetota</taxon>
        <taxon>Actinomycetes</taxon>
        <taxon>Geodermatophilales</taxon>
        <taxon>Antricoccaceae</taxon>
        <taxon>Antricoccus</taxon>
    </lineage>
</organism>
<name>A0A2T1A045_9ACTN</name>
<dbReference type="InterPro" id="IPR013149">
    <property type="entry name" value="ADH-like_C"/>
</dbReference>
<evidence type="ECO:0000256" key="1">
    <source>
        <dbReference type="ARBA" id="ARBA00001947"/>
    </source>
</evidence>
<keyword evidence="3" id="KW-0862">Zinc</keyword>
<dbReference type="SUPFAM" id="SSF51735">
    <property type="entry name" value="NAD(P)-binding Rossmann-fold domains"/>
    <property type="match status" value="1"/>
</dbReference>
<feature type="domain" description="Alcohol dehydrogenase-like N-terminal" evidence="5">
    <location>
        <begin position="25"/>
        <end position="126"/>
    </location>
</feature>
<dbReference type="Pfam" id="PF00107">
    <property type="entry name" value="ADH_zinc_N"/>
    <property type="match status" value="1"/>
</dbReference>
<dbReference type="InterPro" id="IPR013154">
    <property type="entry name" value="ADH-like_N"/>
</dbReference>
<evidence type="ECO:0000259" key="4">
    <source>
        <dbReference type="Pfam" id="PF00107"/>
    </source>
</evidence>
<dbReference type="PANTHER" id="PTHR42813:SF2">
    <property type="entry name" value="DEHYDROGENASE, ZINC-CONTAINING, PUTATIVE (AFU_ORTHOLOGUE AFUA_2G02810)-RELATED"/>
    <property type="match status" value="1"/>
</dbReference>
<proteinExistence type="predicted"/>
<comment type="caution">
    <text evidence="6">The sequence shown here is derived from an EMBL/GenBank/DDBJ whole genome shotgun (WGS) entry which is preliminary data.</text>
</comment>
<dbReference type="OrthoDB" id="241504at2"/>
<evidence type="ECO:0000256" key="2">
    <source>
        <dbReference type="ARBA" id="ARBA00022723"/>
    </source>
</evidence>
<dbReference type="Pfam" id="PF08240">
    <property type="entry name" value="ADH_N"/>
    <property type="match status" value="1"/>
</dbReference>
<dbReference type="Proteomes" id="UP000237752">
    <property type="component" value="Unassembled WGS sequence"/>
</dbReference>
<dbReference type="GO" id="GO:0046872">
    <property type="term" value="F:metal ion binding"/>
    <property type="evidence" value="ECO:0007669"/>
    <property type="project" value="UniProtKB-KW"/>
</dbReference>
<evidence type="ECO:0000313" key="6">
    <source>
        <dbReference type="EMBL" id="PRZ41979.1"/>
    </source>
</evidence>
<evidence type="ECO:0000259" key="5">
    <source>
        <dbReference type="Pfam" id="PF08240"/>
    </source>
</evidence>
<dbReference type="InterPro" id="IPR036291">
    <property type="entry name" value="NAD(P)-bd_dom_sf"/>
</dbReference>
<dbReference type="RefSeq" id="WP_106348926.1">
    <property type="nucleotide sequence ID" value="NZ_PVUE01000007.1"/>
</dbReference>
<keyword evidence="7" id="KW-1185">Reference proteome</keyword>
<dbReference type="SUPFAM" id="SSF50129">
    <property type="entry name" value="GroES-like"/>
    <property type="match status" value="1"/>
</dbReference>
<keyword evidence="2" id="KW-0479">Metal-binding</keyword>
<dbReference type="PANTHER" id="PTHR42813">
    <property type="entry name" value="ZINC-TYPE ALCOHOL DEHYDROGENASE-LIKE"/>
    <property type="match status" value="1"/>
</dbReference>
<evidence type="ECO:0000256" key="3">
    <source>
        <dbReference type="ARBA" id="ARBA00022833"/>
    </source>
</evidence>
<comment type="cofactor">
    <cofactor evidence="1">
        <name>Zn(2+)</name>
        <dbReference type="ChEBI" id="CHEBI:29105"/>
    </cofactor>
</comment>
<protein>
    <submittedName>
        <fullName evidence="6">Threonine dehydrogenase-like Zn-dependent dehydrogenase</fullName>
    </submittedName>
</protein>
<feature type="domain" description="Alcohol dehydrogenase-like C-terminal" evidence="4">
    <location>
        <begin position="179"/>
        <end position="301"/>
    </location>
</feature>
<evidence type="ECO:0000313" key="7">
    <source>
        <dbReference type="Proteomes" id="UP000237752"/>
    </source>
</evidence>